<sequence>MEFKLTICQRFQSLKDYIDAELRGILAAFPGETEHVANEIDSLAAYIKDNLICDGSNAVAQSALVARVASDGQDVNSYAEPATPTANNFLDNCQPNGECVAEDEGSAASIHGCNATSGYGDHENRQSDESLAQTLALICDEILATEKQDTVATTNGPAPSTCSGSEVTEEELMGQDCGEQDEGGAASAGGAREEQESEHESEEEPQAQSSDKATTSDRIRQRNSVTRARPSRAFASSGKLKRHWVAHSTGGSSNKRQRRSITADVEKFKRKDISAFFKQTALIPKDFHQPEEIYGIFSERCSTDDPATIWLLTRAFFGTGSPNSFDQLSKICTTLRQNQNLPTPQATNSLRQVVKALDSLDVQFSVASVLRRYFLVSLKTHRMKLEEEHHPSPSVRTRKAPTRLATLSKNEQPQTVSTFDRADTQALRKMMEEAYPDLQSTRRVRGDAVDDYQRKLTALKERIRSGRNWKILQEKFGPSILLLIPSRDEYKIRDSDVEKLSISVLGTLIEVLSEYRGAFLEAVCGKVSQIVTAIEDRSDLDKRYKFENITGASLKKEPPDSSRFIEYCELETDDLPRNAAESNDGPQESTNVSMEER</sequence>
<organism evidence="2 3">
    <name type="scientific">Heterodermia speciosa</name>
    <dbReference type="NCBI Taxonomy" id="116794"/>
    <lineage>
        <taxon>Eukaryota</taxon>
        <taxon>Fungi</taxon>
        <taxon>Dikarya</taxon>
        <taxon>Ascomycota</taxon>
        <taxon>Pezizomycotina</taxon>
        <taxon>Lecanoromycetes</taxon>
        <taxon>OSLEUM clade</taxon>
        <taxon>Lecanoromycetidae</taxon>
        <taxon>Caliciales</taxon>
        <taxon>Physciaceae</taxon>
        <taxon>Heterodermia</taxon>
    </lineage>
</organism>
<evidence type="ECO:0000313" key="3">
    <source>
        <dbReference type="Proteomes" id="UP000664521"/>
    </source>
</evidence>
<name>A0A8H3J4M7_9LECA</name>
<dbReference type="EMBL" id="CAJPDS010000160">
    <property type="protein sequence ID" value="CAF9940690.1"/>
    <property type="molecule type" value="Genomic_DNA"/>
</dbReference>
<reference evidence="2" key="1">
    <citation type="submission" date="2021-03" db="EMBL/GenBank/DDBJ databases">
        <authorList>
            <person name="Tagirdzhanova G."/>
        </authorList>
    </citation>
    <scope>NUCLEOTIDE SEQUENCE</scope>
</reference>
<evidence type="ECO:0000313" key="2">
    <source>
        <dbReference type="EMBL" id="CAF9940690.1"/>
    </source>
</evidence>
<comment type="caution">
    <text evidence="2">The sequence shown here is derived from an EMBL/GenBank/DDBJ whole genome shotgun (WGS) entry which is preliminary data.</text>
</comment>
<keyword evidence="3" id="KW-1185">Reference proteome</keyword>
<feature type="compositionally biased region" description="Polar residues" evidence="1">
    <location>
        <begin position="580"/>
        <end position="597"/>
    </location>
</feature>
<feature type="compositionally biased region" description="Acidic residues" evidence="1">
    <location>
        <begin position="167"/>
        <end position="182"/>
    </location>
</feature>
<feature type="compositionally biased region" description="Polar residues" evidence="1">
    <location>
        <begin position="150"/>
        <end position="166"/>
    </location>
</feature>
<proteinExistence type="predicted"/>
<feature type="region of interest" description="Disordered" evidence="1">
    <location>
        <begin position="149"/>
        <end position="261"/>
    </location>
</feature>
<protein>
    <submittedName>
        <fullName evidence="2">Uncharacterized protein</fullName>
    </submittedName>
</protein>
<feature type="region of interest" description="Disordered" evidence="1">
    <location>
        <begin position="574"/>
        <end position="597"/>
    </location>
</feature>
<evidence type="ECO:0000256" key="1">
    <source>
        <dbReference type="SAM" id="MobiDB-lite"/>
    </source>
</evidence>
<feature type="compositionally biased region" description="Acidic residues" evidence="1">
    <location>
        <begin position="195"/>
        <end position="205"/>
    </location>
</feature>
<dbReference type="AlphaFoldDB" id="A0A8H3J4M7"/>
<dbReference type="Proteomes" id="UP000664521">
    <property type="component" value="Unassembled WGS sequence"/>
</dbReference>
<accession>A0A8H3J4M7</accession>
<dbReference type="OrthoDB" id="3945308at2759"/>
<gene>
    <name evidence="2" type="ORF">HETSPECPRED_002612</name>
</gene>